<evidence type="ECO:0000313" key="2">
    <source>
        <dbReference type="Proteomes" id="UP000070544"/>
    </source>
</evidence>
<dbReference type="AlphaFoldDB" id="A0A139AIT6"/>
<gene>
    <name evidence="1" type="ORF">M427DRAFT_43489</name>
</gene>
<proteinExistence type="predicted"/>
<sequence length="633" mass="71149">MASRGIRAKLENMHLRVGRLREKKNPNLQHGVYGHRLTKDAREILNVPQTQNLKAAETVTSLATRLHGMIDANLAWHIICKFQIEDGDKQLPRLLDSSEVRVLCGNISETILANALCPNEHKSWKTSLELQNDVSQDEKDSGVAYFTPRTSDIQKAVEFIIESTRVSTWIRPRDNFTLTVDEKFYCGEVTGRVDFWAMRDGHVFILECKFSSSDIPVGGSHYWQLLLYYIWGCRMQGASKCTIVFCNVRTGMVLVGTFNLNAFQLGTEPLPHTESIYPMGPDCATFPMDERKEPTAFTDSSHASVFGPAPIQPYVTLKIIKWNARTTTNIVQEFCVFLTESKRLHIPSVLQSLGIKELYMIAPDNAREKTLIPFHQDGLPFPTFSSAQVLFISGPAVETPPREVAFNNATKDGVMSDFGISYGSPLDNTPITDYEVPSSLISYLNLLSRFHTLRSENSRRPIIQWYILTALANVEELHNLRIDEEATLSCVLPATQGRTSKDDRLLEDTLLVIVEAKKQGTYTIAEPQLLAEVATCQERRLRKGYQGTVYGIITDGEMWIFVSIDNQKRMHWSEHISVTILGNMQEAAIKKVYGILVKILSEAVSGSPRASLVGENLLFNKLAKELSDNNGDK</sequence>
<dbReference type="Proteomes" id="UP000070544">
    <property type="component" value="Unassembled WGS sequence"/>
</dbReference>
<evidence type="ECO:0000313" key="1">
    <source>
        <dbReference type="EMBL" id="KXS16706.1"/>
    </source>
</evidence>
<protein>
    <submittedName>
        <fullName evidence="1">Uncharacterized protein</fullName>
    </submittedName>
</protein>
<reference evidence="1 2" key="1">
    <citation type="journal article" date="2015" name="Genome Biol. Evol.">
        <title>Phylogenomic analyses indicate that early fungi evolved digesting cell walls of algal ancestors of land plants.</title>
        <authorList>
            <person name="Chang Y."/>
            <person name="Wang S."/>
            <person name="Sekimoto S."/>
            <person name="Aerts A.L."/>
            <person name="Choi C."/>
            <person name="Clum A."/>
            <person name="LaButti K.M."/>
            <person name="Lindquist E.A."/>
            <person name="Yee Ngan C."/>
            <person name="Ohm R.A."/>
            <person name="Salamov A.A."/>
            <person name="Grigoriev I.V."/>
            <person name="Spatafora J.W."/>
            <person name="Berbee M.L."/>
        </authorList>
    </citation>
    <scope>NUCLEOTIDE SEQUENCE [LARGE SCALE GENOMIC DNA]</scope>
    <source>
        <strain evidence="1 2">JEL478</strain>
    </source>
</reference>
<organism evidence="1 2">
    <name type="scientific">Gonapodya prolifera (strain JEL478)</name>
    <name type="common">Monoblepharis prolifera</name>
    <dbReference type="NCBI Taxonomy" id="1344416"/>
    <lineage>
        <taxon>Eukaryota</taxon>
        <taxon>Fungi</taxon>
        <taxon>Fungi incertae sedis</taxon>
        <taxon>Chytridiomycota</taxon>
        <taxon>Chytridiomycota incertae sedis</taxon>
        <taxon>Monoblepharidomycetes</taxon>
        <taxon>Monoblepharidales</taxon>
        <taxon>Gonapodyaceae</taxon>
        <taxon>Gonapodya</taxon>
    </lineage>
</organism>
<dbReference type="OrthoDB" id="2152036at2759"/>
<keyword evidence="2" id="KW-1185">Reference proteome</keyword>
<dbReference type="EMBL" id="KQ965751">
    <property type="protein sequence ID" value="KXS16706.1"/>
    <property type="molecule type" value="Genomic_DNA"/>
</dbReference>
<accession>A0A139AIT6</accession>
<name>A0A139AIT6_GONPJ</name>